<dbReference type="AlphaFoldDB" id="R0MEI6"/>
<gene>
    <name evidence="1" type="ORF">NBO_1459g0001</name>
</gene>
<dbReference type="HOGENOM" id="CLU_1219999_0_0_1"/>
<keyword evidence="2" id="KW-1185">Reference proteome</keyword>
<dbReference type="Proteomes" id="UP000016927">
    <property type="component" value="Unassembled WGS sequence"/>
</dbReference>
<organism evidence="1 2">
    <name type="scientific">Nosema bombycis (strain CQ1 / CVCC 102059)</name>
    <name type="common">Microsporidian parasite</name>
    <name type="synonym">Pebrine of silkworm</name>
    <dbReference type="NCBI Taxonomy" id="578461"/>
    <lineage>
        <taxon>Eukaryota</taxon>
        <taxon>Fungi</taxon>
        <taxon>Fungi incertae sedis</taxon>
        <taxon>Microsporidia</taxon>
        <taxon>Nosematidae</taxon>
        <taxon>Nosema</taxon>
    </lineage>
</organism>
<proteinExistence type="predicted"/>
<evidence type="ECO:0000313" key="1">
    <source>
        <dbReference type="EMBL" id="EOB11198.1"/>
    </source>
</evidence>
<reference evidence="1 2" key="1">
    <citation type="journal article" date="2013" name="BMC Genomics">
        <title>Comparative genomics of parasitic silkworm microsporidia reveal an association between genome expansion and host adaptation.</title>
        <authorList>
            <person name="Pan G."/>
            <person name="Xu J."/>
            <person name="Li T."/>
            <person name="Xia Q."/>
            <person name="Liu S.L."/>
            <person name="Zhang G."/>
            <person name="Li S."/>
            <person name="Li C."/>
            <person name="Liu H."/>
            <person name="Yang L."/>
            <person name="Liu T."/>
            <person name="Zhang X."/>
            <person name="Wu Z."/>
            <person name="Fan W."/>
            <person name="Dang X."/>
            <person name="Xiang H."/>
            <person name="Tao M."/>
            <person name="Li Y."/>
            <person name="Hu J."/>
            <person name="Li Z."/>
            <person name="Lin L."/>
            <person name="Luo J."/>
            <person name="Geng L."/>
            <person name="Wang L."/>
            <person name="Long M."/>
            <person name="Wan Y."/>
            <person name="He N."/>
            <person name="Zhang Z."/>
            <person name="Lu C."/>
            <person name="Keeling P.J."/>
            <person name="Wang J."/>
            <person name="Xiang Z."/>
            <person name="Zhou Z."/>
        </authorList>
    </citation>
    <scope>NUCLEOTIDE SEQUENCE [LARGE SCALE GENOMIC DNA]</scope>
    <source>
        <strain evidence="2">CQ1 / CVCC 102059</strain>
    </source>
</reference>
<sequence length="236" mass="27481">MIVGNGSGIVFIEERDGRIFVTKNKDSSEDFNPHFLNSFLNLKLDTSGNGDIKNAMIKYYTKLQEIYLEGLLETDFIASLNDIYGFERRNKRYIIELETEVTKNPKVELLNLFSNYCQLVNYDSRTAFKGDYSKFAKNFSKYNDLYIKMHLCSELPIYLEELIQKGTSKYYYEYSEVNTKLNNFFKSYSLERNIILAFRDFLKNVLGRSSTVIYENPSLSAVSLDNLVMNCLELVV</sequence>
<dbReference type="EMBL" id="KB910366">
    <property type="protein sequence ID" value="EOB11198.1"/>
    <property type="molecule type" value="Genomic_DNA"/>
</dbReference>
<dbReference type="VEuPathDB" id="MicrosporidiaDB:NBO_1459g0001"/>
<protein>
    <submittedName>
        <fullName evidence="1">Uncharacterized protein</fullName>
    </submittedName>
</protein>
<evidence type="ECO:0000313" key="2">
    <source>
        <dbReference type="Proteomes" id="UP000016927"/>
    </source>
</evidence>
<accession>R0MEI6</accession>
<name>R0MEI6_NOSB1</name>